<name>A0A5B8XPE6_9DELT</name>
<organism evidence="2 3">
    <name type="scientific">Microvenator marinus</name>
    <dbReference type="NCBI Taxonomy" id="2600177"/>
    <lineage>
        <taxon>Bacteria</taxon>
        <taxon>Deltaproteobacteria</taxon>
        <taxon>Bradymonadales</taxon>
        <taxon>Microvenatoraceae</taxon>
        <taxon>Microvenator</taxon>
    </lineage>
</organism>
<accession>A0A5B8XPE6</accession>
<dbReference type="EMBL" id="CP042467">
    <property type="protein sequence ID" value="QED27355.1"/>
    <property type="molecule type" value="Genomic_DNA"/>
</dbReference>
<dbReference type="InterPro" id="IPR019198">
    <property type="entry name" value="Beta_propeller_containing"/>
</dbReference>
<evidence type="ECO:0008006" key="4">
    <source>
        <dbReference type="Google" id="ProtNLM"/>
    </source>
</evidence>
<feature type="region of interest" description="Disordered" evidence="1">
    <location>
        <begin position="86"/>
        <end position="114"/>
    </location>
</feature>
<dbReference type="OrthoDB" id="9778998at2"/>
<dbReference type="KEGG" id="bbae:FRD01_08910"/>
<keyword evidence="3" id="KW-1185">Reference proteome</keyword>
<protein>
    <recommendedName>
        <fullName evidence="4">Beta propeller domain-containing protein</fullName>
    </recommendedName>
</protein>
<gene>
    <name evidence="2" type="ORF">FRD01_08910</name>
</gene>
<evidence type="ECO:0000313" key="2">
    <source>
        <dbReference type="EMBL" id="QED27355.1"/>
    </source>
</evidence>
<evidence type="ECO:0000256" key="1">
    <source>
        <dbReference type="SAM" id="MobiDB-lite"/>
    </source>
</evidence>
<dbReference type="PROSITE" id="PS51257">
    <property type="entry name" value="PROKAR_LIPOPROTEIN"/>
    <property type="match status" value="1"/>
</dbReference>
<feature type="compositionally biased region" description="Polar residues" evidence="1">
    <location>
        <begin position="88"/>
        <end position="101"/>
    </location>
</feature>
<reference evidence="2 3" key="1">
    <citation type="submission" date="2019-08" db="EMBL/GenBank/DDBJ databases">
        <authorList>
            <person name="Liang Q."/>
        </authorList>
    </citation>
    <scope>NUCLEOTIDE SEQUENCE [LARGE SCALE GENOMIC DNA]</scope>
    <source>
        <strain evidence="2 3">V1718</strain>
    </source>
</reference>
<sequence length="708" mass="77808">MMKTRKIEKQGLNRWLWAGLLVGGTVLGGCTQDTTKEGDANSIKRFQLSAATSCEDIEDTMVDALVERALTDRYEYYRGGIDVDFGAEQNNASEPPSSGNDDQAGDSPDDYTTTNVQEVGVDEADFVKTDGNHIYTINNGELIIVKSWPADQSEVVGRVSLSDGYPTSMFLHGDRIALFSSIYSYRCSDVTSANNPTNNVVDGDVAEPGFPGECTSTDNFNGTRITLLDITDRTAPSIISQSDIGGEFNNARMIDDDVYVVSNSSVQMDGYWDIIWDENLGLPELDWDATEDEIEDAKNIARPILQAEIEAMIANNGALSILPKQRSVAADGTASAATDLYKCTDVYLPAIATELGVLNVSHFEIDAPNPSITSTGLLAGGWTVYSSQENLYVALSSRSWWGWNEGNYSHIHKFSLDGPNGKALYAASGEVDGWLLNQFSMSEHEAHLRLAVTDNRQEEDENGNWVWAGGNHVIILKDDQGELVETGAIRGLAPDERVYSARFMGDKGYVVTFRETDPLYTFDLSDPTNPQLLGELKINGFSSYIHPMGENHLLTIGQDADSNGQVLGVHLQIFDVTDMANPTRTHQHLLSTGPWSSWSEAMWDHHAFTYHAGKEILAVPLNSWENNADPFSGLVVLRASSSTGFTELGRVDHAPLTGCQGCDPNEYHWWVDVRRSIFMDDYLYSISSLGIMVNGLEDPSVEVDAVQF</sequence>
<dbReference type="Pfam" id="PF09826">
    <property type="entry name" value="Beta_propel"/>
    <property type="match status" value="1"/>
</dbReference>
<dbReference type="Proteomes" id="UP000321595">
    <property type="component" value="Chromosome"/>
</dbReference>
<evidence type="ECO:0000313" key="3">
    <source>
        <dbReference type="Proteomes" id="UP000321595"/>
    </source>
</evidence>
<proteinExistence type="predicted"/>
<dbReference type="AlphaFoldDB" id="A0A5B8XPE6"/>